<comment type="pathway">
    <text evidence="2">Glycolipid biosynthesis; glycosylphosphatidylinositol-anchor biosynthesis.</text>
</comment>
<comment type="subcellular location">
    <subcellularLocation>
        <location evidence="1">Endoplasmic reticulum membrane</location>
        <topology evidence="1">Multi-pass membrane protein</topology>
    </subcellularLocation>
</comment>
<evidence type="ECO:0000313" key="11">
    <source>
        <dbReference type="Proteomes" id="UP000243217"/>
    </source>
</evidence>
<evidence type="ECO:0000256" key="9">
    <source>
        <dbReference type="SAM" id="Phobius"/>
    </source>
</evidence>
<feature type="transmembrane region" description="Helical" evidence="9">
    <location>
        <begin position="344"/>
        <end position="370"/>
    </location>
</feature>
<feature type="transmembrane region" description="Helical" evidence="9">
    <location>
        <begin position="161"/>
        <end position="184"/>
    </location>
</feature>
<dbReference type="GO" id="GO:0006506">
    <property type="term" value="P:GPI anchor biosynthetic process"/>
    <property type="evidence" value="ECO:0007669"/>
    <property type="project" value="UniProtKB-UniPathway"/>
</dbReference>
<keyword evidence="6" id="KW-0256">Endoplasmic reticulum</keyword>
<dbReference type="STRING" id="74557.A0A1W0AA23"/>
<comment type="caution">
    <text evidence="10">The sequence shown here is derived from an EMBL/GenBank/DDBJ whole genome shotgun (WGS) entry which is preliminary data.</text>
</comment>
<reference evidence="10 11" key="1">
    <citation type="journal article" date="2014" name="Genome Biol. Evol.">
        <title>The secreted proteins of Achlya hypogyna and Thraustotheca clavata identify the ancestral oomycete secretome and reveal gene acquisitions by horizontal gene transfer.</title>
        <authorList>
            <person name="Misner I."/>
            <person name="Blouin N."/>
            <person name="Leonard G."/>
            <person name="Richards T.A."/>
            <person name="Lane C.E."/>
        </authorList>
    </citation>
    <scope>NUCLEOTIDE SEQUENCE [LARGE SCALE GENOMIC DNA]</scope>
    <source>
        <strain evidence="10 11">ATCC 34112</strain>
    </source>
</reference>
<evidence type="ECO:0000256" key="3">
    <source>
        <dbReference type="ARBA" id="ARBA00010026"/>
    </source>
</evidence>
<dbReference type="GO" id="GO:0016255">
    <property type="term" value="P:attachment of GPI anchor to protein"/>
    <property type="evidence" value="ECO:0007669"/>
    <property type="project" value="InterPro"/>
</dbReference>
<feature type="transmembrane region" description="Helical" evidence="9">
    <location>
        <begin position="306"/>
        <end position="324"/>
    </location>
</feature>
<evidence type="ECO:0000256" key="7">
    <source>
        <dbReference type="ARBA" id="ARBA00022989"/>
    </source>
</evidence>
<evidence type="ECO:0000256" key="6">
    <source>
        <dbReference type="ARBA" id="ARBA00022824"/>
    </source>
</evidence>
<keyword evidence="7 9" id="KW-1133">Transmembrane helix</keyword>
<dbReference type="PANTHER" id="PTHR13121">
    <property type="entry name" value="GPI TRANSAMIDASE COMPONENT PIG-U"/>
    <property type="match status" value="1"/>
</dbReference>
<dbReference type="UniPathway" id="UPA00196"/>
<dbReference type="Proteomes" id="UP000243217">
    <property type="component" value="Unassembled WGS sequence"/>
</dbReference>
<name>A0A1W0AA23_9STRA</name>
<dbReference type="Pfam" id="PF06728">
    <property type="entry name" value="PIG-U"/>
    <property type="match status" value="1"/>
</dbReference>
<keyword evidence="11" id="KW-1185">Reference proteome</keyword>
<dbReference type="AlphaFoldDB" id="A0A1W0AA23"/>
<feature type="transmembrane region" description="Helical" evidence="9">
    <location>
        <begin position="241"/>
        <end position="263"/>
    </location>
</feature>
<feature type="transmembrane region" description="Helical" evidence="9">
    <location>
        <begin position="6"/>
        <end position="27"/>
    </location>
</feature>
<gene>
    <name evidence="10" type="ORF">THRCLA_00956</name>
</gene>
<dbReference type="PANTHER" id="PTHR13121:SF0">
    <property type="entry name" value="PHOSPHATIDYLINOSITOL GLYCAN ANCHOR BIOSYNTHESIS CLASS U PROTEIN"/>
    <property type="match status" value="1"/>
</dbReference>
<sequence>MTKDRIAQSSVGVIAAGIFLRVFLFTFKWDTFFHNRQELITPLNSIERLQEGLFLANTGLNPYAGDVFHQPPLLLLMAMTAQTISSALSVRFLICFCSIVLDVVIAFGFGQLCREFIQSQRVQQSENSRMWLNHPPLSPLLQPDYLPVTVVGFYLFNPHSLATSLAFSTSLLTYATTVWSLVFAMKSKVMILFKLLTKSAFIGHLALAIFLLSIATYLNVYPCILLPALILMAYPTKPISYMKWLISGVLFLGYVALFLYLSHVAMGNWNFLHDTYLWIVQYPDLTPNIGLFWYFFTELFDRFRNYFLFILHIHPFLYVVPIYIRLRYINPSQSRTRPLAAVSTLLGIFAVFQAYPSFGDFGFFITSCLLHPRSIIGMQQKFIMMTGIAVATVLLPTMWYLWLYPGSGNSNFFYNQTLVYQLFVVKITTEFLTATLRRDKQLQEFWKTKED</sequence>
<evidence type="ECO:0000256" key="2">
    <source>
        <dbReference type="ARBA" id="ARBA00004687"/>
    </source>
</evidence>
<evidence type="ECO:0000256" key="4">
    <source>
        <dbReference type="ARBA" id="ARBA00022502"/>
    </source>
</evidence>
<dbReference type="OrthoDB" id="549017at2759"/>
<organism evidence="10 11">
    <name type="scientific">Thraustotheca clavata</name>
    <dbReference type="NCBI Taxonomy" id="74557"/>
    <lineage>
        <taxon>Eukaryota</taxon>
        <taxon>Sar</taxon>
        <taxon>Stramenopiles</taxon>
        <taxon>Oomycota</taxon>
        <taxon>Saprolegniomycetes</taxon>
        <taxon>Saprolegniales</taxon>
        <taxon>Achlyaceae</taxon>
        <taxon>Thraustotheca</taxon>
    </lineage>
</organism>
<feature type="transmembrane region" description="Helical" evidence="9">
    <location>
        <begin position="88"/>
        <end position="109"/>
    </location>
</feature>
<dbReference type="InterPro" id="IPR009600">
    <property type="entry name" value="PIG-U"/>
</dbReference>
<evidence type="ECO:0008006" key="12">
    <source>
        <dbReference type="Google" id="ProtNLM"/>
    </source>
</evidence>
<evidence type="ECO:0000256" key="8">
    <source>
        <dbReference type="ARBA" id="ARBA00023136"/>
    </source>
</evidence>
<dbReference type="EMBL" id="JNBS01000284">
    <property type="protein sequence ID" value="OQS07039.1"/>
    <property type="molecule type" value="Genomic_DNA"/>
</dbReference>
<keyword evidence="5 9" id="KW-0812">Transmembrane</keyword>
<feature type="transmembrane region" description="Helical" evidence="9">
    <location>
        <begin position="382"/>
        <end position="403"/>
    </location>
</feature>
<proteinExistence type="inferred from homology"/>
<accession>A0A1W0AA23</accession>
<keyword evidence="8 9" id="KW-0472">Membrane</keyword>
<dbReference type="GO" id="GO:0042765">
    <property type="term" value="C:GPI-anchor transamidase complex"/>
    <property type="evidence" value="ECO:0007669"/>
    <property type="project" value="InterPro"/>
</dbReference>
<evidence type="ECO:0000256" key="1">
    <source>
        <dbReference type="ARBA" id="ARBA00004477"/>
    </source>
</evidence>
<comment type="similarity">
    <text evidence="3">Belongs to the PIGU family.</text>
</comment>
<feature type="transmembrane region" description="Helical" evidence="9">
    <location>
        <begin position="275"/>
        <end position="294"/>
    </location>
</feature>
<keyword evidence="4" id="KW-0337">GPI-anchor biosynthesis</keyword>
<evidence type="ECO:0000313" key="10">
    <source>
        <dbReference type="EMBL" id="OQS07039.1"/>
    </source>
</evidence>
<protein>
    <recommendedName>
        <fullName evidence="12">GPI transamidase subunit PIG-U</fullName>
    </recommendedName>
</protein>
<evidence type="ECO:0000256" key="5">
    <source>
        <dbReference type="ARBA" id="ARBA00022692"/>
    </source>
</evidence>